<name>A0ABN6VDK0_9HYPH</name>
<dbReference type="EMBL" id="AP027142">
    <property type="protein sequence ID" value="BDV33711.1"/>
    <property type="molecule type" value="Genomic_DNA"/>
</dbReference>
<organism evidence="1 2">
    <name type="scientific">Methylocystis iwaonis</name>
    <dbReference type="NCBI Taxonomy" id="2885079"/>
    <lineage>
        <taxon>Bacteria</taxon>
        <taxon>Pseudomonadati</taxon>
        <taxon>Pseudomonadota</taxon>
        <taxon>Alphaproteobacteria</taxon>
        <taxon>Hyphomicrobiales</taxon>
        <taxon>Methylocystaceae</taxon>
        <taxon>Methylocystis</taxon>
    </lineage>
</organism>
<keyword evidence="2" id="KW-1185">Reference proteome</keyword>
<dbReference type="Pfam" id="PF11185">
    <property type="entry name" value="DUF2971"/>
    <property type="match status" value="1"/>
</dbReference>
<accession>A0ABN6VDK0</accession>
<gene>
    <name evidence="1" type="ORF">SS37A_12400</name>
</gene>
<evidence type="ECO:0008006" key="3">
    <source>
        <dbReference type="Google" id="ProtNLM"/>
    </source>
</evidence>
<dbReference type="RefSeq" id="WP_281931212.1">
    <property type="nucleotide sequence ID" value="NZ_AP027142.1"/>
</dbReference>
<evidence type="ECO:0000313" key="1">
    <source>
        <dbReference type="EMBL" id="BDV33711.1"/>
    </source>
</evidence>
<evidence type="ECO:0000313" key="2">
    <source>
        <dbReference type="Proteomes" id="UP001317629"/>
    </source>
</evidence>
<proteinExistence type="predicted"/>
<protein>
    <recommendedName>
        <fullName evidence="3">DUF2971 domain-containing protein</fullName>
    </recommendedName>
</protein>
<reference evidence="1 2" key="1">
    <citation type="journal article" date="2023" name="Int. J. Syst. Evol. Microbiol.">
        <title>Methylocystis iwaonis sp. nov., a type II methane-oxidizing bacterium from surface soil of a rice paddy field in Japan, and emended description of the genus Methylocystis (ex Whittenbury et al. 1970) Bowman et al. 1993.</title>
        <authorList>
            <person name="Kaise H."/>
            <person name="Sawadogo J.B."/>
            <person name="Alam M.S."/>
            <person name="Ueno C."/>
            <person name="Dianou D."/>
            <person name="Shinjo R."/>
            <person name="Asakawa S."/>
        </authorList>
    </citation>
    <scope>NUCLEOTIDE SEQUENCE [LARGE SCALE GENOMIC DNA]</scope>
    <source>
        <strain evidence="1 2">SS37A-Re</strain>
    </source>
</reference>
<dbReference type="Proteomes" id="UP001317629">
    <property type="component" value="Chromosome"/>
</dbReference>
<dbReference type="InterPro" id="IPR021352">
    <property type="entry name" value="DUF2971"/>
</dbReference>
<sequence length="326" mass="37487">MNDSSSQFDLNLLQALSQPLWADLSDTPEFYEAKPLLAHYTSIQTLEAILKYREFWFSNPLYMNDLEEVRFGMLEGLTAFMSNQKIEQACKTSERAALLRHSFDFYFKKFDSEHVLDIYVFCLSEHRRDDKDGLLSMWRGYASNGNGAALVFDAAKLNPRENSPLTIARVKYASTEERKIWINNKIELLADLISKNDLPDEKLWAATYVFFERLKMFALFTKHPGFEEEREWRVVYLPERDITAAFTHFIDYAIGPRGIEGKLKIKIAPLAGFIDDDFSLDKIVHSIILGPTISSPLARGAVARMLDRHAPELRDRVVASTIPFRA</sequence>